<name>A0A3A4A861_9ACTN</name>
<dbReference type="Gene3D" id="3.40.50.2000">
    <property type="entry name" value="Glycogen Phosphorylase B"/>
    <property type="match status" value="2"/>
</dbReference>
<evidence type="ECO:0000313" key="5">
    <source>
        <dbReference type="Proteomes" id="UP000265768"/>
    </source>
</evidence>
<evidence type="ECO:0000313" key="4">
    <source>
        <dbReference type="EMBL" id="RJL22083.1"/>
    </source>
</evidence>
<dbReference type="PANTHER" id="PTHR45947">
    <property type="entry name" value="SULFOQUINOVOSYL TRANSFERASE SQD2"/>
    <property type="match status" value="1"/>
</dbReference>
<gene>
    <name evidence="4" type="ORF">D5H75_36435</name>
</gene>
<dbReference type="Pfam" id="PF13692">
    <property type="entry name" value="Glyco_trans_1_4"/>
    <property type="match status" value="1"/>
</dbReference>
<dbReference type="PANTHER" id="PTHR45947:SF3">
    <property type="entry name" value="SULFOQUINOVOSYL TRANSFERASE SQD2"/>
    <property type="match status" value="1"/>
</dbReference>
<evidence type="ECO:0000256" key="2">
    <source>
        <dbReference type="ARBA" id="ARBA00022679"/>
    </source>
</evidence>
<dbReference type="InterPro" id="IPR050194">
    <property type="entry name" value="Glycosyltransferase_grp1"/>
</dbReference>
<sequence>MKVLHVITSLAAGGAERQLAALLRHTDMPCEVATLTDTGREAGVAALGVPVHSLRMRGNRDVSAVGRLVTLMREGRYDVVHTHLYRACVYGRFAARLAGVPAIVATEHSLCTSHIEGRPKNASIRALYRASERVGHLTVAVSRAVADRLAEWGVRRVHVVPNGIDAAAFAFDPEARRARRAAYGIPADAFVIGGLGRLVRSKRFDVLLSALGGLPSAWLLLVGEGPARPILEALARYNGVADRVVITGEVPDVPAHLAAMDVLAAPAEEETFGLAVLEGLAAGLPVLHAACPSLDELPPGAAPGARRVAPGHTSFRAELCALAQSDPVRLPPPPAVAHYDIRRHVGALTSLYAHVLTRGPLPSYQPDLSGPLGPLGPLGSPEPP</sequence>
<comment type="caution">
    <text evidence="4">The sequence shown here is derived from an EMBL/GenBank/DDBJ whole genome shotgun (WGS) entry which is preliminary data.</text>
</comment>
<evidence type="ECO:0000256" key="1">
    <source>
        <dbReference type="ARBA" id="ARBA00022676"/>
    </source>
</evidence>
<accession>A0A3A4A861</accession>
<dbReference type="AlphaFoldDB" id="A0A3A4A861"/>
<dbReference type="EMBL" id="QZEY01000023">
    <property type="protein sequence ID" value="RJL22083.1"/>
    <property type="molecule type" value="Genomic_DNA"/>
</dbReference>
<dbReference type="GO" id="GO:1901137">
    <property type="term" value="P:carbohydrate derivative biosynthetic process"/>
    <property type="evidence" value="ECO:0007669"/>
    <property type="project" value="UniProtKB-ARBA"/>
</dbReference>
<protein>
    <submittedName>
        <fullName evidence="4">Glycosyltransferase</fullName>
    </submittedName>
</protein>
<evidence type="ECO:0000259" key="3">
    <source>
        <dbReference type="Pfam" id="PF13439"/>
    </source>
</evidence>
<keyword evidence="1" id="KW-0328">Glycosyltransferase</keyword>
<dbReference type="InterPro" id="IPR028098">
    <property type="entry name" value="Glyco_trans_4-like_N"/>
</dbReference>
<dbReference type="Proteomes" id="UP000265768">
    <property type="component" value="Unassembled WGS sequence"/>
</dbReference>
<dbReference type="GO" id="GO:0016757">
    <property type="term" value="F:glycosyltransferase activity"/>
    <property type="evidence" value="ECO:0007669"/>
    <property type="project" value="UniProtKB-KW"/>
</dbReference>
<feature type="domain" description="Glycosyltransferase subfamily 4-like N-terminal" evidence="3">
    <location>
        <begin position="13"/>
        <end position="166"/>
    </location>
</feature>
<proteinExistence type="predicted"/>
<dbReference type="RefSeq" id="WP_119931158.1">
    <property type="nucleotide sequence ID" value="NZ_QZEY01000023.1"/>
</dbReference>
<organism evidence="4 5">
    <name type="scientific">Bailinhaonella thermotolerans</name>
    <dbReference type="NCBI Taxonomy" id="1070861"/>
    <lineage>
        <taxon>Bacteria</taxon>
        <taxon>Bacillati</taxon>
        <taxon>Actinomycetota</taxon>
        <taxon>Actinomycetes</taxon>
        <taxon>Streptosporangiales</taxon>
        <taxon>Streptosporangiaceae</taxon>
        <taxon>Bailinhaonella</taxon>
    </lineage>
</organism>
<keyword evidence="5" id="KW-1185">Reference proteome</keyword>
<reference evidence="4 5" key="1">
    <citation type="submission" date="2018-09" db="EMBL/GenBank/DDBJ databases">
        <title>YIM 75507 draft genome.</title>
        <authorList>
            <person name="Tang S."/>
            <person name="Feng Y."/>
        </authorList>
    </citation>
    <scope>NUCLEOTIDE SEQUENCE [LARGE SCALE GENOMIC DNA]</scope>
    <source>
        <strain evidence="4 5">YIM 75507</strain>
    </source>
</reference>
<dbReference type="OrthoDB" id="3646807at2"/>
<dbReference type="Pfam" id="PF13439">
    <property type="entry name" value="Glyco_transf_4"/>
    <property type="match status" value="1"/>
</dbReference>
<dbReference type="SUPFAM" id="SSF53756">
    <property type="entry name" value="UDP-Glycosyltransferase/glycogen phosphorylase"/>
    <property type="match status" value="1"/>
</dbReference>
<keyword evidence="2 4" id="KW-0808">Transferase</keyword>